<dbReference type="AlphaFoldDB" id="A0A8T2NE01"/>
<keyword evidence="2" id="KW-1185">Reference proteome</keyword>
<organism evidence="1 2">
    <name type="scientific">Albula glossodonta</name>
    <name type="common">roundjaw bonefish</name>
    <dbReference type="NCBI Taxonomy" id="121402"/>
    <lineage>
        <taxon>Eukaryota</taxon>
        <taxon>Metazoa</taxon>
        <taxon>Chordata</taxon>
        <taxon>Craniata</taxon>
        <taxon>Vertebrata</taxon>
        <taxon>Euteleostomi</taxon>
        <taxon>Actinopterygii</taxon>
        <taxon>Neopterygii</taxon>
        <taxon>Teleostei</taxon>
        <taxon>Albuliformes</taxon>
        <taxon>Albulidae</taxon>
        <taxon>Albula</taxon>
    </lineage>
</organism>
<protein>
    <submittedName>
        <fullName evidence="1">Uncharacterized protein</fullName>
    </submittedName>
</protein>
<reference evidence="1" key="1">
    <citation type="thesis" date="2021" institute="BYU ScholarsArchive" country="Provo, UT, USA">
        <title>Applications of and Algorithms for Genome Assembly and Genomic Analyses with an Emphasis on Marine Teleosts.</title>
        <authorList>
            <person name="Pickett B.D."/>
        </authorList>
    </citation>
    <scope>NUCLEOTIDE SEQUENCE</scope>
    <source>
        <strain evidence="1">HI-2016</strain>
    </source>
</reference>
<gene>
    <name evidence="1" type="ORF">JZ751_028567</name>
</gene>
<name>A0A8T2NE01_9TELE</name>
<dbReference type="Proteomes" id="UP000824540">
    <property type="component" value="Unassembled WGS sequence"/>
</dbReference>
<proteinExistence type="predicted"/>
<evidence type="ECO:0000313" key="2">
    <source>
        <dbReference type="Proteomes" id="UP000824540"/>
    </source>
</evidence>
<dbReference type="EMBL" id="JAFBMS010000085">
    <property type="protein sequence ID" value="KAG9337550.1"/>
    <property type="molecule type" value="Genomic_DNA"/>
</dbReference>
<evidence type="ECO:0000313" key="1">
    <source>
        <dbReference type="EMBL" id="KAG9337550.1"/>
    </source>
</evidence>
<dbReference type="OrthoDB" id="10058398at2759"/>
<accession>A0A8T2NE01</accession>
<comment type="caution">
    <text evidence="1">The sequence shown here is derived from an EMBL/GenBank/DDBJ whole genome shotgun (WGS) entry which is preliminary data.</text>
</comment>
<sequence length="80" mass="9283">MSVRAIVLLKQVRNGPESGCKVLVQFPRNQCKELPKSDVIQDNKWNHLRGPYKEVHWSKMEGRNFVYKMELLMAALTPCP</sequence>